<evidence type="ECO:0000259" key="5">
    <source>
        <dbReference type="PROSITE" id="PS50975"/>
    </source>
</evidence>
<dbReference type="GO" id="GO:0046872">
    <property type="term" value="F:metal ion binding"/>
    <property type="evidence" value="ECO:0007669"/>
    <property type="project" value="InterPro"/>
</dbReference>
<proteinExistence type="predicted"/>
<evidence type="ECO:0000256" key="2">
    <source>
        <dbReference type="ARBA" id="ARBA00022741"/>
    </source>
</evidence>
<dbReference type="OrthoDB" id="9765608at2"/>
<feature type="domain" description="ATP-grasp" evidence="5">
    <location>
        <begin position="125"/>
        <end position="297"/>
    </location>
</feature>
<keyword evidence="2 4" id="KW-0547">Nucleotide-binding</keyword>
<dbReference type="EMBL" id="VOPL01000008">
    <property type="protein sequence ID" value="TXB66421.1"/>
    <property type="molecule type" value="Genomic_DNA"/>
</dbReference>
<evidence type="ECO:0000256" key="3">
    <source>
        <dbReference type="ARBA" id="ARBA00022840"/>
    </source>
</evidence>
<keyword evidence="1" id="KW-0436">Ligase</keyword>
<accession>A0A5C6RVN6</accession>
<dbReference type="Pfam" id="PF21360">
    <property type="entry name" value="PylC-like_N"/>
    <property type="match status" value="1"/>
</dbReference>
<keyword evidence="3 4" id="KW-0067">ATP-binding</keyword>
<dbReference type="PANTHER" id="PTHR43585">
    <property type="entry name" value="FUMIPYRROLE BIOSYNTHESIS PROTEIN C"/>
    <property type="match status" value="1"/>
</dbReference>
<keyword evidence="7" id="KW-1185">Reference proteome</keyword>
<dbReference type="Pfam" id="PF02655">
    <property type="entry name" value="ATP-grasp_3"/>
    <property type="match status" value="1"/>
</dbReference>
<evidence type="ECO:0000313" key="6">
    <source>
        <dbReference type="EMBL" id="TXB66421.1"/>
    </source>
</evidence>
<dbReference type="AlphaFoldDB" id="A0A5C6RVN6"/>
<dbReference type="Gene3D" id="3.40.50.20">
    <property type="match status" value="1"/>
</dbReference>
<evidence type="ECO:0000256" key="4">
    <source>
        <dbReference type="PROSITE-ProRule" id="PRU00409"/>
    </source>
</evidence>
<dbReference type="SUPFAM" id="SSF56059">
    <property type="entry name" value="Glutathione synthetase ATP-binding domain-like"/>
    <property type="match status" value="1"/>
</dbReference>
<name>A0A5C6RVN6_9RHOB</name>
<sequence>MTQTDEIPVLISSAGRRGALVRAFQQAGGDGSRVVVHGCDLNPDLSSGCQLSDHAHRVPRCTDPGFIDRIEEITRRNNIRLIVPTIDTELAAYAGAAERLAEAGARVHVSPPGVIAAVRDKLQTMRVLAEAGVPVPESCTEEELRADPGRLGWPVFGKPVGGSASRGLGVYARPEDLSASFAEPMMFQPVLTGAEYTVNMFVDEGGELRCVIPHLRIQTRAGEVEKGRTERRADLRALAEGICRALPDARGVMCFQVIDDPRLGPKVIEINARFGGGYPLAHHAGARFADWLIAEVAGRQSDAGDDWRDGVTMLRYDDAVFTG</sequence>
<dbReference type="InterPro" id="IPR011761">
    <property type="entry name" value="ATP-grasp"/>
</dbReference>
<dbReference type="InterPro" id="IPR052032">
    <property type="entry name" value="ATP-dep_AA_Ligase"/>
</dbReference>
<dbReference type="PROSITE" id="PS50975">
    <property type="entry name" value="ATP_GRASP"/>
    <property type="match status" value="1"/>
</dbReference>
<dbReference type="InterPro" id="IPR013815">
    <property type="entry name" value="ATP_grasp_subdomain_1"/>
</dbReference>
<protein>
    <submittedName>
        <fullName evidence="6">ATP-grasp domain-containing protein</fullName>
    </submittedName>
</protein>
<dbReference type="InterPro" id="IPR003806">
    <property type="entry name" value="ATP-grasp_PylC-type"/>
</dbReference>
<dbReference type="RefSeq" id="WP_147100501.1">
    <property type="nucleotide sequence ID" value="NZ_JBHUFH010000001.1"/>
</dbReference>
<dbReference type="InterPro" id="IPR048764">
    <property type="entry name" value="PylC_N"/>
</dbReference>
<evidence type="ECO:0000256" key="1">
    <source>
        <dbReference type="ARBA" id="ARBA00022598"/>
    </source>
</evidence>
<dbReference type="GO" id="GO:0005524">
    <property type="term" value="F:ATP binding"/>
    <property type="evidence" value="ECO:0007669"/>
    <property type="project" value="UniProtKB-UniRule"/>
</dbReference>
<evidence type="ECO:0000313" key="7">
    <source>
        <dbReference type="Proteomes" id="UP000321562"/>
    </source>
</evidence>
<dbReference type="Proteomes" id="UP000321562">
    <property type="component" value="Unassembled WGS sequence"/>
</dbReference>
<dbReference type="Gene3D" id="3.30.1490.20">
    <property type="entry name" value="ATP-grasp fold, A domain"/>
    <property type="match status" value="1"/>
</dbReference>
<gene>
    <name evidence="6" type="ORF">FQV27_16050</name>
</gene>
<comment type="caution">
    <text evidence="6">The sequence shown here is derived from an EMBL/GenBank/DDBJ whole genome shotgun (WGS) entry which is preliminary data.</text>
</comment>
<dbReference type="Gene3D" id="3.30.470.20">
    <property type="entry name" value="ATP-grasp fold, B domain"/>
    <property type="match status" value="1"/>
</dbReference>
<reference evidence="6 7" key="1">
    <citation type="submission" date="2019-08" db="EMBL/GenBank/DDBJ databases">
        <authorList>
            <person name="Ye J."/>
        </authorList>
    </citation>
    <scope>NUCLEOTIDE SEQUENCE [LARGE SCALE GENOMIC DNA]</scope>
    <source>
        <strain evidence="6 7">TK008</strain>
    </source>
</reference>
<dbReference type="PANTHER" id="PTHR43585:SF2">
    <property type="entry name" value="ATP-GRASP ENZYME FSQD"/>
    <property type="match status" value="1"/>
</dbReference>
<dbReference type="GO" id="GO:0016874">
    <property type="term" value="F:ligase activity"/>
    <property type="evidence" value="ECO:0007669"/>
    <property type="project" value="UniProtKB-KW"/>
</dbReference>
<organism evidence="6 7">
    <name type="scientific">Paracoccus aurantiacus</name>
    <dbReference type="NCBI Taxonomy" id="2599412"/>
    <lineage>
        <taxon>Bacteria</taxon>
        <taxon>Pseudomonadati</taxon>
        <taxon>Pseudomonadota</taxon>
        <taxon>Alphaproteobacteria</taxon>
        <taxon>Rhodobacterales</taxon>
        <taxon>Paracoccaceae</taxon>
        <taxon>Paracoccus</taxon>
    </lineage>
</organism>